<proteinExistence type="predicted"/>
<evidence type="ECO:0000256" key="1">
    <source>
        <dbReference type="SAM" id="Phobius"/>
    </source>
</evidence>
<keyword evidence="3" id="KW-1185">Reference proteome</keyword>
<dbReference type="EMBL" id="LT629710">
    <property type="protein sequence ID" value="SDO47155.1"/>
    <property type="molecule type" value="Genomic_DNA"/>
</dbReference>
<dbReference type="RefSeq" id="WP_090474881.1">
    <property type="nucleotide sequence ID" value="NZ_LT629710.1"/>
</dbReference>
<sequence>MNLDLQTIKNTAMWALIGIAVIGIVLAIIIKKIVGKIIILVLAALIVFFGWQQRSKVVDFGNHLQTSACKSHPTFFGIDVTYPGCPTN</sequence>
<dbReference type="AlphaFoldDB" id="A0A1H0JTM0"/>
<keyword evidence="1" id="KW-0812">Transmembrane</keyword>
<dbReference type="Proteomes" id="UP000198741">
    <property type="component" value="Chromosome I"/>
</dbReference>
<keyword evidence="1" id="KW-1133">Transmembrane helix</keyword>
<evidence type="ECO:0000313" key="2">
    <source>
        <dbReference type="EMBL" id="SDO47155.1"/>
    </source>
</evidence>
<organism evidence="2 3">
    <name type="scientific">Nakamurella panacisegetis</name>
    <dbReference type="NCBI Taxonomy" id="1090615"/>
    <lineage>
        <taxon>Bacteria</taxon>
        <taxon>Bacillati</taxon>
        <taxon>Actinomycetota</taxon>
        <taxon>Actinomycetes</taxon>
        <taxon>Nakamurellales</taxon>
        <taxon>Nakamurellaceae</taxon>
        <taxon>Nakamurella</taxon>
    </lineage>
</organism>
<feature type="transmembrane region" description="Helical" evidence="1">
    <location>
        <begin position="12"/>
        <end position="30"/>
    </location>
</feature>
<gene>
    <name evidence="2" type="ORF">SAMN04515671_1043</name>
</gene>
<accession>A0A1H0JTM0</accession>
<dbReference type="STRING" id="1090615.SAMN04515671_1043"/>
<evidence type="ECO:0000313" key="3">
    <source>
        <dbReference type="Proteomes" id="UP000198741"/>
    </source>
</evidence>
<feature type="transmembrane region" description="Helical" evidence="1">
    <location>
        <begin position="37"/>
        <end position="54"/>
    </location>
</feature>
<name>A0A1H0JTM0_9ACTN</name>
<reference evidence="2 3" key="1">
    <citation type="submission" date="2016-10" db="EMBL/GenBank/DDBJ databases">
        <authorList>
            <person name="de Groot N.N."/>
        </authorList>
    </citation>
    <scope>NUCLEOTIDE SEQUENCE [LARGE SCALE GENOMIC DNA]</scope>
    <source>
        <strain evidence="3">P4-7,KCTC 19426,CECT 7604</strain>
    </source>
</reference>
<keyword evidence="1" id="KW-0472">Membrane</keyword>
<protein>
    <submittedName>
        <fullName evidence="2">Uncharacterized protein</fullName>
    </submittedName>
</protein>